<proteinExistence type="predicted"/>
<dbReference type="InterPro" id="IPR057684">
    <property type="entry name" value="DUF7924"/>
</dbReference>
<dbReference type="OrthoDB" id="3792540at2759"/>
<feature type="domain" description="DUF7924" evidence="2">
    <location>
        <begin position="284"/>
        <end position="485"/>
    </location>
</feature>
<feature type="region of interest" description="Disordered" evidence="1">
    <location>
        <begin position="1"/>
        <end position="80"/>
    </location>
</feature>
<evidence type="ECO:0000313" key="3">
    <source>
        <dbReference type="EMBL" id="KAF2461177.1"/>
    </source>
</evidence>
<organism evidence="3 4">
    <name type="scientific">Lineolata rhizophorae</name>
    <dbReference type="NCBI Taxonomy" id="578093"/>
    <lineage>
        <taxon>Eukaryota</taxon>
        <taxon>Fungi</taxon>
        <taxon>Dikarya</taxon>
        <taxon>Ascomycota</taxon>
        <taxon>Pezizomycotina</taxon>
        <taxon>Dothideomycetes</taxon>
        <taxon>Dothideomycetes incertae sedis</taxon>
        <taxon>Lineolatales</taxon>
        <taxon>Lineolataceae</taxon>
        <taxon>Lineolata</taxon>
    </lineage>
</organism>
<feature type="compositionally biased region" description="Basic and acidic residues" evidence="1">
    <location>
        <begin position="54"/>
        <end position="67"/>
    </location>
</feature>
<feature type="compositionally biased region" description="Basic and acidic residues" evidence="1">
    <location>
        <begin position="15"/>
        <end position="26"/>
    </location>
</feature>
<dbReference type="PANTHER" id="PTHR42470:SF1">
    <property type="entry name" value="VAST DOMAIN-CONTAINING PROTEIN"/>
    <property type="match status" value="1"/>
</dbReference>
<dbReference type="AlphaFoldDB" id="A0A6A6PBQ4"/>
<dbReference type="Proteomes" id="UP000799766">
    <property type="component" value="Unassembled WGS sequence"/>
</dbReference>
<accession>A0A6A6PBQ4</accession>
<dbReference type="PANTHER" id="PTHR42470">
    <property type="entry name" value="VAST DOMAIN-CONTAINING PROTEIN"/>
    <property type="match status" value="1"/>
</dbReference>
<sequence length="498" mass="56410">MNGRITKARTRRSREKPSKALEEKLVDALPRSHQQPPANRGPSRDLKPVPTAKRQFDAISSEKDPLPAKRTRLMRTDTERLGVDEEIEKVAKTTLQQPKPNPPKLPYASFLKDFLDPVHSHPRPVSLHAAVSEWLESVGSDREKCCRSDGHLYRSDDDPVSRQPTKSVPEMGYTQDANGFLAPPTPASTESLSYQVDADAGAITPSDVPSSSRSGRSLVEDPYYRYRNLALNNIFMRNPDEKFPDDVANLVRHVGKDRNSPGPSPDQVRCDAGLYQLEMETVDEPGVEKYFHTHTPPDPKPSGSLKRTEKQPMAKHTVPNTTRSNLKVSNPIPDLLYGYNCYTAFPQQQAQLISMRNEPMANTQSLTYPFFVIEFKGNGGDLWVATNQCLGGFMSCVNMAERLNEQLRKCKSDMIQAIDSPAFSIAMNGTEARLYISWKHDELDYYMRKVESFALQKPKYYIEFRKYVRNIIDWGKDKRLNEIQASLDKLDLTLSVDE</sequence>
<evidence type="ECO:0000256" key="1">
    <source>
        <dbReference type="SAM" id="MobiDB-lite"/>
    </source>
</evidence>
<gene>
    <name evidence="3" type="ORF">BDY21DRAFT_361162</name>
</gene>
<keyword evidence="4" id="KW-1185">Reference proteome</keyword>
<feature type="compositionally biased region" description="Basic residues" evidence="1">
    <location>
        <begin position="1"/>
        <end position="14"/>
    </location>
</feature>
<evidence type="ECO:0000313" key="4">
    <source>
        <dbReference type="Proteomes" id="UP000799766"/>
    </source>
</evidence>
<evidence type="ECO:0000259" key="2">
    <source>
        <dbReference type="Pfam" id="PF25545"/>
    </source>
</evidence>
<feature type="region of interest" description="Disordered" evidence="1">
    <location>
        <begin position="149"/>
        <end position="190"/>
    </location>
</feature>
<reference evidence="3" key="1">
    <citation type="journal article" date="2020" name="Stud. Mycol.">
        <title>101 Dothideomycetes genomes: a test case for predicting lifestyles and emergence of pathogens.</title>
        <authorList>
            <person name="Haridas S."/>
            <person name="Albert R."/>
            <person name="Binder M."/>
            <person name="Bloem J."/>
            <person name="Labutti K."/>
            <person name="Salamov A."/>
            <person name="Andreopoulos B."/>
            <person name="Baker S."/>
            <person name="Barry K."/>
            <person name="Bills G."/>
            <person name="Bluhm B."/>
            <person name="Cannon C."/>
            <person name="Castanera R."/>
            <person name="Culley D."/>
            <person name="Daum C."/>
            <person name="Ezra D."/>
            <person name="Gonzalez J."/>
            <person name="Henrissat B."/>
            <person name="Kuo A."/>
            <person name="Liang C."/>
            <person name="Lipzen A."/>
            <person name="Lutzoni F."/>
            <person name="Magnuson J."/>
            <person name="Mondo S."/>
            <person name="Nolan M."/>
            <person name="Ohm R."/>
            <person name="Pangilinan J."/>
            <person name="Park H.-J."/>
            <person name="Ramirez L."/>
            <person name="Alfaro M."/>
            <person name="Sun H."/>
            <person name="Tritt A."/>
            <person name="Yoshinaga Y."/>
            <person name="Zwiers L.-H."/>
            <person name="Turgeon B."/>
            <person name="Goodwin S."/>
            <person name="Spatafora J."/>
            <person name="Crous P."/>
            <person name="Grigoriev I."/>
        </authorList>
    </citation>
    <scope>NUCLEOTIDE SEQUENCE</scope>
    <source>
        <strain evidence="3">ATCC 16933</strain>
    </source>
</reference>
<feature type="compositionally biased region" description="Basic and acidic residues" evidence="1">
    <location>
        <begin position="149"/>
        <end position="160"/>
    </location>
</feature>
<name>A0A6A6PBQ4_9PEZI</name>
<protein>
    <recommendedName>
        <fullName evidence="2">DUF7924 domain-containing protein</fullName>
    </recommendedName>
</protein>
<dbReference type="Pfam" id="PF25545">
    <property type="entry name" value="DUF7924"/>
    <property type="match status" value="1"/>
</dbReference>
<dbReference type="EMBL" id="MU001672">
    <property type="protein sequence ID" value="KAF2461177.1"/>
    <property type="molecule type" value="Genomic_DNA"/>
</dbReference>
<feature type="region of interest" description="Disordered" evidence="1">
    <location>
        <begin position="289"/>
        <end position="326"/>
    </location>
</feature>